<reference evidence="2" key="1">
    <citation type="submission" date="2020-05" db="EMBL/GenBank/DDBJ databases">
        <title>Chitinophaga laudate sp. nov., isolated from a tropical peat swamp.</title>
        <authorList>
            <person name="Goh C.B.S."/>
            <person name="Lee M.S."/>
            <person name="Parimannan S."/>
            <person name="Pasbakhsh P."/>
            <person name="Yule C.M."/>
            <person name="Rajandas H."/>
            <person name="Loke S."/>
            <person name="Croft L."/>
            <person name="Tan J.B.L."/>
        </authorList>
    </citation>
    <scope>NUCLEOTIDE SEQUENCE</scope>
    <source>
        <strain evidence="2">Mgbs1</strain>
    </source>
</reference>
<sequence length="377" mass="42195">MDRTIASSSAFADTKPHYNILDGLRGVAAITVVCFHLFEAYATSHVDQKINHGYLAVDFFFILSGFVMGYAYDDRWKTMTIKEFIKRRVIRLHPMVVIGAIIGAVMFYWQGCSAWDVSKVSIAMLLVSTLLNMLLIPATPGFEIRGVGEMYPLNGPSWSLFFEYIGNVLYAFWIRKLPTKALAVLVLLAGGGLAAFAIWGPYGDICAGFSLTGENMLAGSLRLLFSFSAGLLLARVFRPVRIKGAFWIGSIAIVVLSAIPRIGGHEHFWMNGLYDTICFAVIFPLLVYLGASEKVTDKTTIRICKFLGDISYPLYMVHYPFIYLYFAWVKNKNLSFMESLPGAAALVIGSILLAYLCLKLYDEPVRRYLTNRLLKKK</sequence>
<comment type="caution">
    <text evidence="2">The sequence shown here is derived from an EMBL/GenBank/DDBJ whole genome shotgun (WGS) entry which is preliminary data.</text>
</comment>
<gene>
    <name evidence="2" type="ORF">ECE50_004215</name>
</gene>
<dbReference type="PANTHER" id="PTHR23028">
    <property type="entry name" value="ACETYLTRANSFERASE"/>
    <property type="match status" value="1"/>
</dbReference>
<dbReference type="OrthoDB" id="9796461at2"/>
<feature type="domain" description="Acyltransferase 3" evidence="1">
    <location>
        <begin position="20"/>
        <end position="357"/>
    </location>
</feature>
<keyword evidence="2" id="KW-0808">Transferase</keyword>
<name>A0A433WKG1_9BACT</name>
<dbReference type="InterPro" id="IPR002656">
    <property type="entry name" value="Acyl_transf_3_dom"/>
</dbReference>
<keyword evidence="3" id="KW-1185">Reference proteome</keyword>
<accession>A0A433WKG1</accession>
<protein>
    <submittedName>
        <fullName evidence="2">Acyltransferase</fullName>
    </submittedName>
</protein>
<evidence type="ECO:0000313" key="2">
    <source>
        <dbReference type="EMBL" id="NSL86022.1"/>
    </source>
</evidence>
<dbReference type="AlphaFoldDB" id="A0A433WKG1"/>
<dbReference type="PANTHER" id="PTHR23028:SF134">
    <property type="entry name" value="PUTATIVE (AFU_ORTHOLOGUE AFUA_4G08520)-RELATED"/>
    <property type="match status" value="1"/>
</dbReference>
<keyword evidence="2" id="KW-0012">Acyltransferase</keyword>
<organism evidence="2 3">
    <name type="scientific">Chitinophaga solisilvae</name>
    <dbReference type="NCBI Taxonomy" id="1233460"/>
    <lineage>
        <taxon>Bacteria</taxon>
        <taxon>Pseudomonadati</taxon>
        <taxon>Bacteroidota</taxon>
        <taxon>Chitinophagia</taxon>
        <taxon>Chitinophagales</taxon>
        <taxon>Chitinophagaceae</taxon>
        <taxon>Chitinophaga</taxon>
    </lineage>
</organism>
<dbReference type="GO" id="GO:0016747">
    <property type="term" value="F:acyltransferase activity, transferring groups other than amino-acyl groups"/>
    <property type="evidence" value="ECO:0007669"/>
    <property type="project" value="InterPro"/>
</dbReference>
<evidence type="ECO:0000259" key="1">
    <source>
        <dbReference type="Pfam" id="PF01757"/>
    </source>
</evidence>
<dbReference type="InterPro" id="IPR050879">
    <property type="entry name" value="Acyltransferase_3"/>
</dbReference>
<dbReference type="EMBL" id="RIAR02000001">
    <property type="protein sequence ID" value="NSL86022.1"/>
    <property type="molecule type" value="Genomic_DNA"/>
</dbReference>
<evidence type="ECO:0000313" key="3">
    <source>
        <dbReference type="Proteomes" id="UP000281028"/>
    </source>
</evidence>
<dbReference type="Proteomes" id="UP000281028">
    <property type="component" value="Unassembled WGS sequence"/>
</dbReference>
<proteinExistence type="predicted"/>
<dbReference type="Pfam" id="PF01757">
    <property type="entry name" value="Acyl_transf_3"/>
    <property type="match status" value="1"/>
</dbReference>